<evidence type="ECO:0000313" key="2">
    <source>
        <dbReference type="Proteomes" id="UP001175228"/>
    </source>
</evidence>
<reference evidence="1" key="1">
    <citation type="submission" date="2023-06" db="EMBL/GenBank/DDBJ databases">
        <authorList>
            <consortium name="Lawrence Berkeley National Laboratory"/>
            <person name="Ahrendt S."/>
            <person name="Sahu N."/>
            <person name="Indic B."/>
            <person name="Wong-Bajracharya J."/>
            <person name="Merenyi Z."/>
            <person name="Ke H.-M."/>
            <person name="Monk M."/>
            <person name="Kocsube S."/>
            <person name="Drula E."/>
            <person name="Lipzen A."/>
            <person name="Balint B."/>
            <person name="Henrissat B."/>
            <person name="Andreopoulos B."/>
            <person name="Martin F.M."/>
            <person name="Harder C.B."/>
            <person name="Rigling D."/>
            <person name="Ford K.L."/>
            <person name="Foster G.D."/>
            <person name="Pangilinan J."/>
            <person name="Papanicolaou A."/>
            <person name="Barry K."/>
            <person name="LaButti K."/>
            <person name="Viragh M."/>
            <person name="Koriabine M."/>
            <person name="Yan M."/>
            <person name="Riley R."/>
            <person name="Champramary S."/>
            <person name="Plett K.L."/>
            <person name="Tsai I.J."/>
            <person name="Slot J."/>
            <person name="Sipos G."/>
            <person name="Plett J."/>
            <person name="Nagy L.G."/>
            <person name="Grigoriev I.V."/>
        </authorList>
    </citation>
    <scope>NUCLEOTIDE SEQUENCE</scope>
    <source>
        <strain evidence="1">HWK02</strain>
    </source>
</reference>
<evidence type="ECO:0000313" key="1">
    <source>
        <dbReference type="EMBL" id="KAK0494673.1"/>
    </source>
</evidence>
<protein>
    <submittedName>
        <fullName evidence="1">Uncharacterized protein</fullName>
    </submittedName>
</protein>
<accession>A0AA39Q1T2</accession>
<proteinExistence type="predicted"/>
<gene>
    <name evidence="1" type="ORF">EDD18DRAFT_1107167</name>
</gene>
<organism evidence="1 2">
    <name type="scientific">Armillaria luteobubalina</name>
    <dbReference type="NCBI Taxonomy" id="153913"/>
    <lineage>
        <taxon>Eukaryota</taxon>
        <taxon>Fungi</taxon>
        <taxon>Dikarya</taxon>
        <taxon>Basidiomycota</taxon>
        <taxon>Agaricomycotina</taxon>
        <taxon>Agaricomycetes</taxon>
        <taxon>Agaricomycetidae</taxon>
        <taxon>Agaricales</taxon>
        <taxon>Marasmiineae</taxon>
        <taxon>Physalacriaceae</taxon>
        <taxon>Armillaria</taxon>
    </lineage>
</organism>
<comment type="caution">
    <text evidence="1">The sequence shown here is derived from an EMBL/GenBank/DDBJ whole genome shotgun (WGS) entry which is preliminary data.</text>
</comment>
<name>A0AA39Q1T2_9AGAR</name>
<dbReference type="Proteomes" id="UP001175228">
    <property type="component" value="Unassembled WGS sequence"/>
</dbReference>
<dbReference type="AlphaFoldDB" id="A0AA39Q1T2"/>
<dbReference type="EMBL" id="JAUEPU010000020">
    <property type="protein sequence ID" value="KAK0494673.1"/>
    <property type="molecule type" value="Genomic_DNA"/>
</dbReference>
<dbReference type="PROSITE" id="PS51257">
    <property type="entry name" value="PROKAR_LIPOPROTEIN"/>
    <property type="match status" value="1"/>
</dbReference>
<keyword evidence="2" id="KW-1185">Reference proteome</keyword>
<sequence length="143" mass="16233">MTHRAQGSGATHHLPASQSCQTRIENTGYSSIPRHNMAYGVMSDIYTVKFAEISGKNTKETREAQTKVETDLQIFADEPDLGKRDFRRVTSMRLDTEGYVGVLGVEVDFRGRMFDLTADILVRVRYCLQSTILLLEIPLWKAY</sequence>